<comment type="caution">
    <text evidence="7">The sequence shown here is derived from an EMBL/GenBank/DDBJ whole genome shotgun (WGS) entry which is preliminary data.</text>
</comment>
<evidence type="ECO:0000256" key="3">
    <source>
        <dbReference type="ARBA" id="ARBA00023277"/>
    </source>
</evidence>
<keyword evidence="3" id="KW-0119">Carbohydrate metabolism</keyword>
<dbReference type="InterPro" id="IPR036962">
    <property type="entry name" value="Glyco_hydro_3_N_sf"/>
</dbReference>
<feature type="domain" description="Glycoside hydrolase family 3 N-terminal" evidence="5">
    <location>
        <begin position="64"/>
        <end position="282"/>
    </location>
</feature>
<evidence type="ECO:0000256" key="4">
    <source>
        <dbReference type="RuleBase" id="RU361161"/>
    </source>
</evidence>
<dbReference type="InterPro" id="IPR019800">
    <property type="entry name" value="Glyco_hydro_3_AS"/>
</dbReference>
<keyword evidence="2 4" id="KW-0378">Hydrolase</keyword>
<dbReference type="InterPro" id="IPR001764">
    <property type="entry name" value="Glyco_hydro_3_N"/>
</dbReference>
<organism evidence="7 8">
    <name type="scientific">Leifsonia aquatica ATCC 14665</name>
    <dbReference type="NCBI Taxonomy" id="1358026"/>
    <lineage>
        <taxon>Bacteria</taxon>
        <taxon>Bacillati</taxon>
        <taxon>Actinomycetota</taxon>
        <taxon>Actinomycetes</taxon>
        <taxon>Micrococcales</taxon>
        <taxon>Microbacteriaceae</taxon>
        <taxon>Leifsonia</taxon>
    </lineage>
</organism>
<dbReference type="PANTHER" id="PTHR42715">
    <property type="entry name" value="BETA-GLUCOSIDASE"/>
    <property type="match status" value="1"/>
</dbReference>
<comment type="similarity">
    <text evidence="1 4">Belongs to the glycosyl hydrolase 3 family.</text>
</comment>
<dbReference type="Pfam" id="PF01915">
    <property type="entry name" value="Glyco_hydro_3_C"/>
    <property type="match status" value="1"/>
</dbReference>
<evidence type="ECO:0000259" key="6">
    <source>
        <dbReference type="Pfam" id="PF01915"/>
    </source>
</evidence>
<dbReference type="Gene3D" id="3.20.20.300">
    <property type="entry name" value="Glycoside hydrolase, family 3, N-terminal domain"/>
    <property type="match status" value="1"/>
</dbReference>
<dbReference type="InterPro" id="IPR050288">
    <property type="entry name" value="Cellulose_deg_GH3"/>
</dbReference>
<evidence type="ECO:0000256" key="2">
    <source>
        <dbReference type="ARBA" id="ARBA00022801"/>
    </source>
</evidence>
<feature type="non-terminal residue" evidence="7">
    <location>
        <position position="467"/>
    </location>
</feature>
<dbReference type="SUPFAM" id="SSF52279">
    <property type="entry name" value="Beta-D-glucan exohydrolase, C-terminal domain"/>
    <property type="match status" value="1"/>
</dbReference>
<dbReference type="EMBL" id="AWVQ01000832">
    <property type="protein sequence ID" value="ERK68346.1"/>
    <property type="molecule type" value="Genomic_DNA"/>
</dbReference>
<accession>U2RHL8</accession>
<dbReference type="Gene3D" id="3.40.50.1700">
    <property type="entry name" value="Glycoside hydrolase family 3 C-terminal domain"/>
    <property type="match status" value="1"/>
</dbReference>
<dbReference type="PRINTS" id="PR00133">
    <property type="entry name" value="GLHYDRLASE3"/>
</dbReference>
<name>U2RHL8_LEIAQ</name>
<dbReference type="HOGENOM" id="CLU_004542_4_1_11"/>
<dbReference type="InterPro" id="IPR002772">
    <property type="entry name" value="Glyco_hydro_3_C"/>
</dbReference>
<dbReference type="GO" id="GO:0005975">
    <property type="term" value="P:carbohydrate metabolic process"/>
    <property type="evidence" value="ECO:0007669"/>
    <property type="project" value="InterPro"/>
</dbReference>
<dbReference type="Proteomes" id="UP000016605">
    <property type="component" value="Unassembled WGS sequence"/>
</dbReference>
<dbReference type="InterPro" id="IPR036881">
    <property type="entry name" value="Glyco_hydro_3_C_sf"/>
</dbReference>
<dbReference type="Pfam" id="PF00933">
    <property type="entry name" value="Glyco_hydro_3"/>
    <property type="match status" value="1"/>
</dbReference>
<sequence>MVDRLVRATELTTEEKASITSGASFWETEAVQRVGIPSIYLTDGPHGVRKQSQGGDHLGIGDSVPATCFPPAVALGSSWDAELLERVGRALGEEAKAEGVGVLLGPGINIKRSPLCGRNFEYLSEDPIVSGRLGSALVRGLQSQGVGASLKHFAANNQETDRMRVSADVDERPLREIYLRGFQRVQDAQPWTVMCSYNRINGVYASEDPWLLTKVLRDEWGFEGLVVSDWGAVNDRVSALAAGLDLEMPSSGGVTDAQLVAAVRDGSLDESVLDTGAQRVIDLVQKAVDNADADASYDVDAHHALAREVAGRSIVLLKNDGVLPLAAEAGRRIAVVGEFARTPRYQGAGSSQIVPTRLDNALDEIQALAGDAEVTFAAGYALGTEGDTAALTAEAVAAASAADDVLLFLGLPGEDESEGFDREHIELPAAQTALLEAVLAANPRVAVVLSNGGVVRVSGWADRVPAI</sequence>
<proteinExistence type="inferred from homology"/>
<dbReference type="RefSeq" id="WP_021765572.1">
    <property type="nucleotide sequence ID" value="NZ_KI272766.1"/>
</dbReference>
<protein>
    <submittedName>
        <fullName evidence="7">Glycosyl hydrolase family 3 protein</fullName>
    </submittedName>
</protein>
<dbReference type="AlphaFoldDB" id="U2RHL8"/>
<dbReference type="GO" id="GO:0004553">
    <property type="term" value="F:hydrolase activity, hydrolyzing O-glycosyl compounds"/>
    <property type="evidence" value="ECO:0007669"/>
    <property type="project" value="InterPro"/>
</dbReference>
<keyword evidence="4" id="KW-0326">Glycosidase</keyword>
<gene>
    <name evidence="7" type="ORF">N136_04577</name>
</gene>
<feature type="domain" description="Glycoside hydrolase family 3 C-terminal" evidence="6">
    <location>
        <begin position="314"/>
        <end position="467"/>
    </location>
</feature>
<evidence type="ECO:0000256" key="1">
    <source>
        <dbReference type="ARBA" id="ARBA00005336"/>
    </source>
</evidence>
<dbReference type="SUPFAM" id="SSF51445">
    <property type="entry name" value="(Trans)glycosidases"/>
    <property type="match status" value="1"/>
</dbReference>
<evidence type="ECO:0000313" key="8">
    <source>
        <dbReference type="Proteomes" id="UP000016605"/>
    </source>
</evidence>
<dbReference type="PROSITE" id="PS00775">
    <property type="entry name" value="GLYCOSYL_HYDROL_F3"/>
    <property type="match status" value="1"/>
</dbReference>
<evidence type="ECO:0000313" key="7">
    <source>
        <dbReference type="EMBL" id="ERK68346.1"/>
    </source>
</evidence>
<dbReference type="PANTHER" id="PTHR42715:SF10">
    <property type="entry name" value="BETA-GLUCOSIDASE"/>
    <property type="match status" value="1"/>
</dbReference>
<dbReference type="InterPro" id="IPR017853">
    <property type="entry name" value="GH"/>
</dbReference>
<reference evidence="7 8" key="1">
    <citation type="submission" date="2013-08" db="EMBL/GenBank/DDBJ databases">
        <authorList>
            <person name="Weinstock G."/>
            <person name="Sodergren E."/>
            <person name="Wylie T."/>
            <person name="Fulton L."/>
            <person name="Fulton R."/>
            <person name="Fronick C."/>
            <person name="O'Laughlin M."/>
            <person name="Godfrey J."/>
            <person name="Miner T."/>
            <person name="Herter B."/>
            <person name="Appelbaum E."/>
            <person name="Cordes M."/>
            <person name="Lek S."/>
            <person name="Wollam A."/>
            <person name="Pepin K.H."/>
            <person name="Palsikar V.B."/>
            <person name="Mitreva M."/>
            <person name="Wilson R.K."/>
        </authorList>
    </citation>
    <scope>NUCLEOTIDE SEQUENCE [LARGE SCALE GENOMIC DNA]</scope>
    <source>
        <strain evidence="7 8">ATCC 14665</strain>
    </source>
</reference>
<evidence type="ECO:0000259" key="5">
    <source>
        <dbReference type="Pfam" id="PF00933"/>
    </source>
</evidence>